<dbReference type="RefSeq" id="WP_090860673.1">
    <property type="nucleotide sequence ID" value="NZ_FMZM01000016.1"/>
</dbReference>
<dbReference type="STRING" id="1045774.SAMN05421872_11637"/>
<gene>
    <name evidence="3" type="ORF">SAMN05421872_11637</name>
</gene>
<reference evidence="3 4" key="1">
    <citation type="submission" date="2016-10" db="EMBL/GenBank/DDBJ databases">
        <authorList>
            <person name="de Groot N.N."/>
        </authorList>
    </citation>
    <scope>NUCLEOTIDE SEQUENCE [LARGE SCALE GENOMIC DNA]</scope>
    <source>
        <strain evidence="3 4">CGMCC 4.6858</strain>
    </source>
</reference>
<dbReference type="EMBL" id="FMZM01000016">
    <property type="protein sequence ID" value="SDE17188.1"/>
    <property type="molecule type" value="Genomic_DNA"/>
</dbReference>
<keyword evidence="1" id="KW-0479">Metal-binding</keyword>
<dbReference type="InterPro" id="IPR050963">
    <property type="entry name" value="Sirohydro_Cobaltochel/CbiX"/>
</dbReference>
<sequence length="221" mass="22717">MSCLVTVARGAGRATEVAQEITDRAASTLGVPGIVSYVEDRAPSLQAVVDAARESSVVVPLLLSTAHHLLHDLPLVAASSVHHVSVTPALGPHPLVAAAQASRLIAAGARPGQPVVMVALGSSDPSVDRHLERAALLLADSWTGPVELATLEGRGARPEDVVRRGVVVSPYLLTPGSDATRVREQSLAAGAAVVADVIGAHRFVADLVARRFRISAQASAA</sequence>
<name>A0A1G7AQM8_9ACTN</name>
<dbReference type="Proteomes" id="UP000199034">
    <property type="component" value="Unassembled WGS sequence"/>
</dbReference>
<dbReference type="GO" id="GO:0016829">
    <property type="term" value="F:lyase activity"/>
    <property type="evidence" value="ECO:0007669"/>
    <property type="project" value="UniProtKB-KW"/>
</dbReference>
<dbReference type="SUPFAM" id="SSF53800">
    <property type="entry name" value="Chelatase"/>
    <property type="match status" value="1"/>
</dbReference>
<dbReference type="Gene3D" id="3.40.50.1400">
    <property type="match status" value="2"/>
</dbReference>
<keyword evidence="2" id="KW-0456">Lyase</keyword>
<evidence type="ECO:0000256" key="1">
    <source>
        <dbReference type="ARBA" id="ARBA00022723"/>
    </source>
</evidence>
<dbReference type="Pfam" id="PF01903">
    <property type="entry name" value="CbiX"/>
    <property type="match status" value="1"/>
</dbReference>
<dbReference type="GO" id="GO:0046872">
    <property type="term" value="F:metal ion binding"/>
    <property type="evidence" value="ECO:0007669"/>
    <property type="project" value="UniProtKB-KW"/>
</dbReference>
<dbReference type="PANTHER" id="PTHR33542">
    <property type="entry name" value="SIROHYDROCHLORIN FERROCHELATASE, CHLOROPLASTIC"/>
    <property type="match status" value="1"/>
</dbReference>
<evidence type="ECO:0000313" key="3">
    <source>
        <dbReference type="EMBL" id="SDE17188.1"/>
    </source>
</evidence>
<evidence type="ECO:0000313" key="4">
    <source>
        <dbReference type="Proteomes" id="UP000199034"/>
    </source>
</evidence>
<dbReference type="OrthoDB" id="7345302at2"/>
<accession>A0A1G7AQM8</accession>
<dbReference type="AlphaFoldDB" id="A0A1G7AQM8"/>
<dbReference type="InterPro" id="IPR002762">
    <property type="entry name" value="CbiX-like"/>
</dbReference>
<proteinExistence type="predicted"/>
<organism evidence="3 4">
    <name type="scientific">Nocardioides lianchengensis</name>
    <dbReference type="NCBI Taxonomy" id="1045774"/>
    <lineage>
        <taxon>Bacteria</taxon>
        <taxon>Bacillati</taxon>
        <taxon>Actinomycetota</taxon>
        <taxon>Actinomycetes</taxon>
        <taxon>Propionibacteriales</taxon>
        <taxon>Nocardioidaceae</taxon>
        <taxon>Nocardioides</taxon>
    </lineage>
</organism>
<dbReference type="PANTHER" id="PTHR33542:SF5">
    <property type="entry name" value="FERROCHELATASE CHE1"/>
    <property type="match status" value="1"/>
</dbReference>
<keyword evidence="4" id="KW-1185">Reference proteome</keyword>
<evidence type="ECO:0000256" key="2">
    <source>
        <dbReference type="ARBA" id="ARBA00023239"/>
    </source>
</evidence>
<protein>
    <submittedName>
        <fullName evidence="3">Sirohydrochlorin ferrochelatase</fullName>
    </submittedName>
</protein>